<proteinExistence type="predicted"/>
<dbReference type="AlphaFoldDB" id="A0A1Y5ILU7"/>
<feature type="non-terminal residue" evidence="1">
    <location>
        <position position="1"/>
    </location>
</feature>
<organism evidence="1">
    <name type="scientific">Ostreococcus tauri</name>
    <name type="common">Marine green alga</name>
    <dbReference type="NCBI Taxonomy" id="70448"/>
    <lineage>
        <taxon>Eukaryota</taxon>
        <taxon>Viridiplantae</taxon>
        <taxon>Chlorophyta</taxon>
        <taxon>Mamiellophyceae</taxon>
        <taxon>Mamiellales</taxon>
        <taxon>Bathycoccaceae</taxon>
        <taxon>Ostreococcus</taxon>
    </lineage>
</organism>
<evidence type="ECO:0000313" key="1">
    <source>
        <dbReference type="EMBL" id="OUS47935.1"/>
    </source>
</evidence>
<protein>
    <submittedName>
        <fullName evidence="1">Uncharacterized protein</fullName>
    </submittedName>
</protein>
<dbReference type="Proteomes" id="UP000195557">
    <property type="component" value="Unassembled WGS sequence"/>
</dbReference>
<feature type="non-terminal residue" evidence="1">
    <location>
        <position position="117"/>
    </location>
</feature>
<dbReference type="EMBL" id="KZ155776">
    <property type="protein sequence ID" value="OUS47935.1"/>
    <property type="molecule type" value="Genomic_DNA"/>
</dbReference>
<accession>A0A1Y5ILU7</accession>
<gene>
    <name evidence="1" type="ORF">BE221DRAFT_54592</name>
</gene>
<name>A0A1Y5ILU7_OSTTA</name>
<reference evidence="1" key="1">
    <citation type="submission" date="2017-04" db="EMBL/GenBank/DDBJ databases">
        <title>Population genomics of picophytoplankton unveils novel chromosome hypervariability.</title>
        <authorList>
            <consortium name="DOE Joint Genome Institute"/>
            <person name="Blanc-Mathieu R."/>
            <person name="Krasovec M."/>
            <person name="Hebrard M."/>
            <person name="Yau S."/>
            <person name="Desgranges E."/>
            <person name="Martin J."/>
            <person name="Schackwitz W."/>
            <person name="Kuo A."/>
            <person name="Salin G."/>
            <person name="Donnadieu C."/>
            <person name="Desdevises Y."/>
            <person name="Sanchez-Ferandin S."/>
            <person name="Moreau H."/>
            <person name="Rivals E."/>
            <person name="Grigoriev I.V."/>
            <person name="Grimsley N."/>
            <person name="Eyre-Walker A."/>
            <person name="Piganeau G."/>
        </authorList>
    </citation>
    <scope>NUCLEOTIDE SEQUENCE [LARGE SCALE GENOMIC DNA]</scope>
    <source>
        <strain evidence="1">RCC 1115</strain>
    </source>
</reference>
<sequence length="117" mass="14090">RRQSHSTSRLSRFNISVSASKRLRWRSSTEAYLSASFLRGRTVARRLSRARHRSVESDRWLRRARPTARSFECAREYISRLLRRRAHRGRWNRTFYLVARHRRGIGKRAGRSRETHL</sequence>